<dbReference type="STRING" id="1903181.BTN85_1122"/>
<comment type="caution">
    <text evidence="7">The sequence shown here is derived from an EMBL/GenBank/DDBJ whole genome shotgun (WGS) entry which is preliminary data.</text>
</comment>
<evidence type="ECO:0000256" key="3">
    <source>
        <dbReference type="ARBA" id="ARBA00022989"/>
    </source>
</evidence>
<name>A0A1Q6DW82_METT1</name>
<dbReference type="InParanoid" id="A0A1Q6DW82"/>
<keyword evidence="3 5" id="KW-1133">Transmembrane helix</keyword>
<dbReference type="EMBL" id="MSDW01000001">
    <property type="protein sequence ID" value="OKY78625.1"/>
    <property type="molecule type" value="Genomic_DNA"/>
</dbReference>
<evidence type="ECO:0000256" key="4">
    <source>
        <dbReference type="ARBA" id="ARBA00023136"/>
    </source>
</evidence>
<feature type="transmembrane region" description="Helical" evidence="5">
    <location>
        <begin position="66"/>
        <end position="83"/>
    </location>
</feature>
<dbReference type="InterPro" id="IPR000620">
    <property type="entry name" value="EamA_dom"/>
</dbReference>
<dbReference type="PANTHER" id="PTHR32322:SF2">
    <property type="entry name" value="EAMA DOMAIN-CONTAINING PROTEIN"/>
    <property type="match status" value="1"/>
</dbReference>
<feature type="transmembrane region" description="Helical" evidence="5">
    <location>
        <begin position="213"/>
        <end position="235"/>
    </location>
</feature>
<evidence type="ECO:0000313" key="8">
    <source>
        <dbReference type="Proteomes" id="UP000185744"/>
    </source>
</evidence>
<evidence type="ECO:0000313" key="7">
    <source>
        <dbReference type="EMBL" id="OKY78625.1"/>
    </source>
</evidence>
<evidence type="ECO:0000256" key="5">
    <source>
        <dbReference type="SAM" id="Phobius"/>
    </source>
</evidence>
<feature type="domain" description="EamA" evidence="6">
    <location>
        <begin position="154"/>
        <end position="284"/>
    </location>
</feature>
<feature type="transmembrane region" description="Helical" evidence="5">
    <location>
        <begin position="151"/>
        <end position="170"/>
    </location>
</feature>
<evidence type="ECO:0000256" key="2">
    <source>
        <dbReference type="ARBA" id="ARBA00022692"/>
    </source>
</evidence>
<dbReference type="InterPro" id="IPR050638">
    <property type="entry name" value="AA-Vitamin_Transporters"/>
</dbReference>
<evidence type="ECO:0000256" key="1">
    <source>
        <dbReference type="ARBA" id="ARBA00004141"/>
    </source>
</evidence>
<feature type="domain" description="EamA" evidence="6">
    <location>
        <begin position="7"/>
        <end position="139"/>
    </location>
</feature>
<feature type="transmembrane region" description="Helical" evidence="5">
    <location>
        <begin position="270"/>
        <end position="286"/>
    </location>
</feature>
<dbReference type="Proteomes" id="UP000185744">
    <property type="component" value="Unassembled WGS sequence"/>
</dbReference>
<reference evidence="7" key="1">
    <citation type="submission" date="2016-12" db="EMBL/GenBank/DDBJ databases">
        <title>Discovery of methanogenic haloarchaea.</title>
        <authorList>
            <person name="Sorokin D.Y."/>
            <person name="Makarova K.S."/>
            <person name="Abbas B."/>
            <person name="Ferrer M."/>
            <person name="Golyshin P.N."/>
        </authorList>
    </citation>
    <scope>NUCLEOTIDE SEQUENCE [LARGE SCALE GENOMIC DNA]</scope>
    <source>
        <strain evidence="7">HMET1</strain>
    </source>
</reference>
<feature type="transmembrane region" description="Helical" evidence="5">
    <location>
        <begin position="32"/>
        <end position="54"/>
    </location>
</feature>
<keyword evidence="4 5" id="KW-0472">Membrane</keyword>
<accession>A0A1Q6DW82</accession>
<dbReference type="Pfam" id="PF00892">
    <property type="entry name" value="EamA"/>
    <property type="match status" value="2"/>
</dbReference>
<dbReference type="AlphaFoldDB" id="A0A1Q6DW82"/>
<feature type="transmembrane region" description="Helical" evidence="5">
    <location>
        <begin position="122"/>
        <end position="139"/>
    </location>
</feature>
<keyword evidence="2 5" id="KW-0812">Transmembrane</keyword>
<organism evidence="7 8">
    <name type="scientific">Methanohalarchaeum thermophilum</name>
    <dbReference type="NCBI Taxonomy" id="1903181"/>
    <lineage>
        <taxon>Archaea</taxon>
        <taxon>Methanobacteriati</taxon>
        <taxon>Methanobacteriota</taxon>
        <taxon>Methanonatronarchaeia</taxon>
        <taxon>Methanonatronarchaeales</taxon>
        <taxon>Methanonatronarchaeaceae</taxon>
        <taxon>Candidatus Methanohalarchaeum</taxon>
    </lineage>
</organism>
<feature type="transmembrane region" description="Helical" evidence="5">
    <location>
        <begin position="182"/>
        <end position="201"/>
    </location>
</feature>
<proteinExistence type="predicted"/>
<evidence type="ECO:0000259" key="6">
    <source>
        <dbReference type="Pfam" id="PF00892"/>
    </source>
</evidence>
<gene>
    <name evidence="7" type="ORF">BTN85_1122</name>
</gene>
<feature type="transmembrane region" description="Helical" evidence="5">
    <location>
        <begin position="247"/>
        <end position="264"/>
    </location>
</feature>
<dbReference type="InterPro" id="IPR037185">
    <property type="entry name" value="EmrE-like"/>
</dbReference>
<keyword evidence="8" id="KW-1185">Reference proteome</keyword>
<dbReference type="PANTHER" id="PTHR32322">
    <property type="entry name" value="INNER MEMBRANE TRANSPORTER"/>
    <property type="match status" value="1"/>
</dbReference>
<dbReference type="GO" id="GO:0016020">
    <property type="term" value="C:membrane"/>
    <property type="evidence" value="ECO:0007669"/>
    <property type="project" value="UniProtKB-SubCell"/>
</dbReference>
<comment type="subcellular location">
    <subcellularLocation>
        <location evidence="1">Membrane</location>
        <topology evidence="1">Multi-pass membrane protein</topology>
    </subcellularLocation>
</comment>
<sequence length="299" mass="33343">MKYKNLVFFVMLSIAWGTAFNAIKVGLNSFPPVLFAGIRYSLAGAIMLSYAYLVTDRFFPKSKEEFLQVLVAGFFMIACYHSFLFVGELKVTSSVASIIVSLSPVLTTGTSKIILPEEKIDLNLIIGLLLGLIGVIILFNPGTLNILKFDFYRFLIFLAAFSFAIGSTLTRFIDTDMPPESLEAWAMVTGTLFMLITSQVFLEESLILDLNVISVGSLVYLSIISSAFGFLLYFNLLRELGPIEVNLVSYSAPIFATLLGIFLLKETLSLNTIIAFLFIFIGFISLKKDSIRREISKWR</sequence>
<feature type="transmembrane region" description="Helical" evidence="5">
    <location>
        <begin position="95"/>
        <end position="115"/>
    </location>
</feature>
<dbReference type="SUPFAM" id="SSF103481">
    <property type="entry name" value="Multidrug resistance efflux transporter EmrE"/>
    <property type="match status" value="2"/>
</dbReference>
<protein>
    <submittedName>
        <fullName evidence="7">Permease of the drug/metabolite transporter, DMT superfamily</fullName>
    </submittedName>
</protein>